<gene>
    <name evidence="2" type="ORF">UCREL1_10641</name>
</gene>
<dbReference type="KEGG" id="ela:UCREL1_10641"/>
<proteinExistence type="predicted"/>
<keyword evidence="3" id="KW-1185">Reference proteome</keyword>
<dbReference type="OrthoDB" id="4750430at2759"/>
<organism evidence="2 3">
    <name type="scientific">Eutypa lata (strain UCR-EL1)</name>
    <name type="common">Grapevine dieback disease fungus</name>
    <name type="synonym">Eutypa armeniacae</name>
    <dbReference type="NCBI Taxonomy" id="1287681"/>
    <lineage>
        <taxon>Eukaryota</taxon>
        <taxon>Fungi</taxon>
        <taxon>Dikarya</taxon>
        <taxon>Ascomycota</taxon>
        <taxon>Pezizomycotina</taxon>
        <taxon>Sordariomycetes</taxon>
        <taxon>Xylariomycetidae</taxon>
        <taxon>Xylariales</taxon>
        <taxon>Diatrypaceae</taxon>
        <taxon>Eutypa</taxon>
    </lineage>
</organism>
<dbReference type="Proteomes" id="UP000012174">
    <property type="component" value="Unassembled WGS sequence"/>
</dbReference>
<evidence type="ECO:0000313" key="2">
    <source>
        <dbReference type="EMBL" id="EMR62431.1"/>
    </source>
</evidence>
<evidence type="ECO:0000256" key="1">
    <source>
        <dbReference type="SAM" id="MobiDB-lite"/>
    </source>
</evidence>
<dbReference type="HOGENOM" id="CLU_915364_0_0_1"/>
<feature type="region of interest" description="Disordered" evidence="1">
    <location>
        <begin position="273"/>
        <end position="304"/>
    </location>
</feature>
<feature type="compositionally biased region" description="Basic and acidic residues" evidence="1">
    <location>
        <begin position="273"/>
        <end position="292"/>
    </location>
</feature>
<reference evidence="3" key="1">
    <citation type="journal article" date="2013" name="Genome Announc.">
        <title>Draft genome sequence of the grapevine dieback fungus Eutypa lata UCR-EL1.</title>
        <authorList>
            <person name="Blanco-Ulate B."/>
            <person name="Rolshausen P.E."/>
            <person name="Cantu D."/>
        </authorList>
    </citation>
    <scope>NUCLEOTIDE SEQUENCE [LARGE SCALE GENOMIC DNA]</scope>
    <source>
        <strain evidence="3">UCR-EL1</strain>
    </source>
</reference>
<sequence>MDSSKQTANGIDTVDIDIDGFKLNGIDNPLRLILMSPFEGVSPVEGLPGSEEEVLKYNVSQNLVNMLLSALKLKELWKVKNDDAEFMEELVEKLLEHVDPLKTQNLSTLNNDDSEVTAVLAIIKAQSETPGAFLIPQHTPLGTYWGTLPFMLGCQVPQRTLDYDEIEIGLKREVKIRTGGAMMNIHPYLLKMDPETLQALHVLLEEVQRTRAVPGMTTDTYVWHDLADNICNILIAGITTDQSHSLDTFTKHMTFWFNNLAVTTAEDVDKEMKIREKKKEEEEEKEKNKSEDSDSDSEVHIILG</sequence>
<dbReference type="EMBL" id="KB707430">
    <property type="protein sequence ID" value="EMR62431.1"/>
    <property type="molecule type" value="Genomic_DNA"/>
</dbReference>
<dbReference type="AlphaFoldDB" id="M7SXX7"/>
<name>M7SXX7_EUTLA</name>
<accession>M7SXX7</accession>
<evidence type="ECO:0000313" key="3">
    <source>
        <dbReference type="Proteomes" id="UP000012174"/>
    </source>
</evidence>
<protein>
    <submittedName>
        <fullName evidence="2">Uncharacterized protein</fullName>
    </submittedName>
</protein>